<name>A0A1E8CMG6_9GAMM</name>
<dbReference type="Proteomes" id="UP000175669">
    <property type="component" value="Unassembled WGS sequence"/>
</dbReference>
<dbReference type="InterPro" id="IPR011050">
    <property type="entry name" value="Pectin_lyase_fold/virulence"/>
</dbReference>
<dbReference type="RefSeq" id="WP_070117831.1">
    <property type="nucleotide sequence ID" value="NZ_MASR01000001.1"/>
</dbReference>
<evidence type="ECO:0000313" key="2">
    <source>
        <dbReference type="EMBL" id="OFE13614.1"/>
    </source>
</evidence>
<dbReference type="Pfam" id="PF12951">
    <property type="entry name" value="PATR"/>
    <property type="match status" value="2"/>
</dbReference>
<dbReference type="InterPro" id="IPR013783">
    <property type="entry name" value="Ig-like_fold"/>
</dbReference>
<evidence type="ECO:0008006" key="4">
    <source>
        <dbReference type="Google" id="ProtNLM"/>
    </source>
</evidence>
<dbReference type="OrthoDB" id="5760545at2"/>
<evidence type="ECO:0000313" key="3">
    <source>
        <dbReference type="Proteomes" id="UP000175669"/>
    </source>
</evidence>
<reference evidence="3" key="1">
    <citation type="submission" date="2016-07" db="EMBL/GenBank/DDBJ databases">
        <authorList>
            <person name="Florea S."/>
            <person name="Webb J.S."/>
            <person name="Jaromczyk J."/>
            <person name="Schardl C.L."/>
        </authorList>
    </citation>
    <scope>NUCLEOTIDE SEQUENCE [LARGE SCALE GENOMIC DNA]</scope>
    <source>
        <strain evidence="3">KCTC 42131</strain>
    </source>
</reference>
<evidence type="ECO:0000256" key="1">
    <source>
        <dbReference type="ARBA" id="ARBA00022729"/>
    </source>
</evidence>
<accession>A0A1E8CMG6</accession>
<protein>
    <recommendedName>
        <fullName evidence="4">ESPR domain-containing protein</fullName>
    </recommendedName>
</protein>
<keyword evidence="3" id="KW-1185">Reference proteome</keyword>
<dbReference type="SUPFAM" id="SSF51126">
    <property type="entry name" value="Pectin lyase-like"/>
    <property type="match status" value="1"/>
</dbReference>
<gene>
    <name evidence="2" type="ORF">PHACT_11105</name>
</gene>
<keyword evidence="1" id="KW-0732">Signal</keyword>
<comment type="caution">
    <text evidence="2">The sequence shown here is derived from an EMBL/GenBank/DDBJ whole genome shotgun (WGS) entry which is preliminary data.</text>
</comment>
<dbReference type="EMBL" id="MASR01000001">
    <property type="protein sequence ID" value="OFE13614.1"/>
    <property type="molecule type" value="Genomic_DNA"/>
</dbReference>
<dbReference type="NCBIfam" id="NF012200">
    <property type="entry name" value="choice_anch_D"/>
    <property type="match status" value="1"/>
</dbReference>
<proteinExistence type="predicted"/>
<dbReference type="STRING" id="1524254.PHACT_11105"/>
<dbReference type="NCBIfam" id="TIGR02601">
    <property type="entry name" value="autotrns_rpt"/>
    <property type="match status" value="2"/>
</dbReference>
<dbReference type="InterPro" id="IPR013425">
    <property type="entry name" value="Autotrns_rpt"/>
</dbReference>
<sequence>MSRLVSIFAYQIARTIVVGGLLLTVAGVASAQDRIYWDGGNTTQNGAVDGGDGTWDDASTNWTSQTGGVNYTADGLGALPDRRFSGAGGTVNVTATTPQAGRMQFSSSGYRLQGAAVDVQGRLVLSTGTTTTIANALTADGLESASTGVLIIDATGTLQIDSGESVAAIAGNITNNGTLAFNRSDDLVLTNTINGTGLIRQQGAGILTFNRAGATYSGNVEVVNATFRPNNVEILGVVTLDGGTLRNLQPADPPAEIALRAGGGAIFVDVPTFGTGNNISGIGKLTKTGAGQLRLNGNRTFSGGMDINEGAVIFRDSSGAVTTPFGTGPVTVAAGARLDLSDAMTVPNAVSLVATSDVRIATSYPITLSGNINFGGGSEAITLLGGTTADQTVNFSGVLSNGGFLVDATAISSARTLEFSGAGANTYTGLTRLQTVAGAGLRFRLNKSANVTAVPANLTVDTGTQVIVAAHEQIADTATVQLDSGSTMTLGDAVAVTETISMLNGAGALNLSSLSELRLGSGSLSGVISGDGALVKQGTGSLLLSGTSTYTGNTSVTAGQLQVSGSLVSAVTVSSGATLSGAGTVGTLQVNGGGTVAPGASAGTLNTGSLSLAATAIINMELAAPGTTGGGVNDLIQVTGNLVLDGVLNVSDLGGLAAGTYTLMTYTGALTDNGLTVGTTPAGFVYSLDVTQSNAVNLIVASRQAALTLSGSELDFGTRSITAAASSQVLTVTSSGNISTVFASPTITGTHAADFSISADTCASTILVVAANCTITITQSGTTAGMRSAVLNIRSDAHDNPHAVTLSVRRVGLPTLAGLNGISRDFTTGAGALRLDQGNVTVLGVPEALNLDGGTLRTSMVTGANAAEDVFSFASVGGVSLSGTAAGSNVLVDATVIGTLENAVAAGNVLGVTFNTNATVARAQTLMRAITYQNINTGSPVTGVREAEISLTYLGQSVTATLSIDVKEAPVVVLPPVEPSTPPVVTGSVETDVAGSVDDPVTIRDATVDGGVTLTHVIIGSGVTLAPGVILGEGVIFEAPGLIQALQLIPPFGADGASLEQLANGQIRITASGYRALLLPFATMQASAGQLPGIHYGDNGEVILIASGGMGIRLYALHNDGEALSSLLSGSGLQQNVTSTGQMQVTSVVAGSTPLASGATVVALSGEEVYFSARADLVAVPAGTAAVAGIVEYPVAGLGTVQQLSSLFLPEEGELMQQDLMPASADWPALRDALLAMPGITAVSLDTRGVIDVSVDGIQLRGVMDYTVVRSAAGSGALVLDAAGDLTGNGMGDYRVTYSNGDQQYLFIYADN</sequence>
<dbReference type="Gene3D" id="2.60.40.10">
    <property type="entry name" value="Immunoglobulins"/>
    <property type="match status" value="1"/>
</dbReference>
<organism evidence="2 3">
    <name type="scientific">Pseudohongiella acticola</name>
    <dbReference type="NCBI Taxonomy" id="1524254"/>
    <lineage>
        <taxon>Bacteria</taxon>
        <taxon>Pseudomonadati</taxon>
        <taxon>Pseudomonadota</taxon>
        <taxon>Gammaproteobacteria</taxon>
        <taxon>Pseudomonadales</taxon>
        <taxon>Pseudohongiellaceae</taxon>
        <taxon>Pseudohongiella</taxon>
    </lineage>
</organism>